<dbReference type="InterPro" id="IPR037475">
    <property type="entry name" value="Sos7"/>
</dbReference>
<dbReference type="EMBL" id="CAJVPJ010003666">
    <property type="protein sequence ID" value="CAG8643198.1"/>
    <property type="molecule type" value="Genomic_DNA"/>
</dbReference>
<accession>A0A9N9DLB0</accession>
<evidence type="ECO:0000313" key="2">
    <source>
        <dbReference type="EMBL" id="CAG8643198.1"/>
    </source>
</evidence>
<dbReference type="GO" id="GO:0000776">
    <property type="term" value="C:kinetochore"/>
    <property type="evidence" value="ECO:0007669"/>
    <property type="project" value="InterPro"/>
</dbReference>
<dbReference type="OrthoDB" id="18959at2759"/>
<gene>
    <name evidence="2" type="ORF">POCULU_LOCUS9534</name>
</gene>
<sequence length="278" mass="32274">MTKPYDLVAAQKLVETFRVNKPQIVQWHEEISSHAEHQNVARLTYDLKVAKENFSQQRFNRIEFETQVNFYKNIVNLVKTELLSKRVKTDSLAQEATHDQKAETELEQVNAEKKQYLKTMKEAIAQLEGEILCMTAPFAEDYDALSANIAKITQLIDDITQMESERDKLDEDERTKKKYTPAEATRIIDEQVEKIQEIYEDTLRGQSDISELHIEHDRLQQEEASVTSELEAAGKLAAEAKRIMKNNDITIERRCQRLKEYTEFYCSAIGFPVPEMHS</sequence>
<reference evidence="2" key="1">
    <citation type="submission" date="2021-06" db="EMBL/GenBank/DDBJ databases">
        <authorList>
            <person name="Kallberg Y."/>
            <person name="Tangrot J."/>
            <person name="Rosling A."/>
        </authorList>
    </citation>
    <scope>NUCLEOTIDE SEQUENCE</scope>
    <source>
        <strain evidence="2">IA702</strain>
    </source>
</reference>
<dbReference type="Proteomes" id="UP000789572">
    <property type="component" value="Unassembled WGS sequence"/>
</dbReference>
<proteinExistence type="predicted"/>
<dbReference type="PANTHER" id="PTHR37329">
    <property type="entry name" value="KINETOCHORE PROTEIN SOS7"/>
    <property type="match status" value="1"/>
</dbReference>
<dbReference type="AlphaFoldDB" id="A0A9N9DLB0"/>
<protein>
    <submittedName>
        <fullName evidence="2">8961_t:CDS:1</fullName>
    </submittedName>
</protein>
<dbReference type="GO" id="GO:0034501">
    <property type="term" value="P:protein localization to kinetochore"/>
    <property type="evidence" value="ECO:0007669"/>
    <property type="project" value="InterPro"/>
</dbReference>
<organism evidence="2 3">
    <name type="scientific">Paraglomus occultum</name>
    <dbReference type="NCBI Taxonomy" id="144539"/>
    <lineage>
        <taxon>Eukaryota</taxon>
        <taxon>Fungi</taxon>
        <taxon>Fungi incertae sedis</taxon>
        <taxon>Mucoromycota</taxon>
        <taxon>Glomeromycotina</taxon>
        <taxon>Glomeromycetes</taxon>
        <taxon>Paraglomerales</taxon>
        <taxon>Paraglomeraceae</taxon>
        <taxon>Paraglomus</taxon>
    </lineage>
</organism>
<dbReference type="PANTHER" id="PTHR37329:SF1">
    <property type="entry name" value="KINETOCHORE PROTEIN SOS7"/>
    <property type="match status" value="1"/>
</dbReference>
<keyword evidence="3" id="KW-1185">Reference proteome</keyword>
<keyword evidence="1" id="KW-0175">Coiled coil</keyword>
<dbReference type="GO" id="GO:0051315">
    <property type="term" value="P:attachment of mitotic spindle microtubules to kinetochore"/>
    <property type="evidence" value="ECO:0007669"/>
    <property type="project" value="TreeGrafter"/>
</dbReference>
<evidence type="ECO:0000313" key="3">
    <source>
        <dbReference type="Proteomes" id="UP000789572"/>
    </source>
</evidence>
<feature type="coiled-coil region" evidence="1">
    <location>
        <begin position="99"/>
        <end position="172"/>
    </location>
</feature>
<comment type="caution">
    <text evidence="2">The sequence shown here is derived from an EMBL/GenBank/DDBJ whole genome shotgun (WGS) entry which is preliminary data.</text>
</comment>
<name>A0A9N9DLB0_9GLOM</name>
<evidence type="ECO:0000256" key="1">
    <source>
        <dbReference type="SAM" id="Coils"/>
    </source>
</evidence>